<reference evidence="2 3" key="1">
    <citation type="submission" date="2024-04" db="EMBL/GenBank/DDBJ databases">
        <title>Tritrichomonas musculus Genome.</title>
        <authorList>
            <person name="Alves-Ferreira E."/>
            <person name="Grigg M."/>
            <person name="Lorenzi H."/>
            <person name="Galac M."/>
        </authorList>
    </citation>
    <scope>NUCLEOTIDE SEQUENCE [LARGE SCALE GENOMIC DNA]</scope>
    <source>
        <strain evidence="2 3">EAF2021</strain>
    </source>
</reference>
<feature type="region of interest" description="Disordered" evidence="1">
    <location>
        <begin position="1854"/>
        <end position="1951"/>
    </location>
</feature>
<comment type="caution">
    <text evidence="2">The sequence shown here is derived from an EMBL/GenBank/DDBJ whole genome shotgun (WGS) entry which is preliminary data.</text>
</comment>
<proteinExistence type="predicted"/>
<feature type="compositionally biased region" description="Low complexity" evidence="1">
    <location>
        <begin position="2126"/>
        <end position="2139"/>
    </location>
</feature>
<name>A0ABR2L925_9EUKA</name>
<protein>
    <recommendedName>
        <fullName evidence="4">HECT domain-containing protein</fullName>
    </recommendedName>
</protein>
<evidence type="ECO:0000313" key="2">
    <source>
        <dbReference type="EMBL" id="KAK8899727.1"/>
    </source>
</evidence>
<dbReference type="EMBL" id="JAPFFF010000001">
    <property type="protein sequence ID" value="KAK8899727.1"/>
    <property type="molecule type" value="Genomic_DNA"/>
</dbReference>
<evidence type="ECO:0008006" key="4">
    <source>
        <dbReference type="Google" id="ProtNLM"/>
    </source>
</evidence>
<feature type="region of interest" description="Disordered" evidence="1">
    <location>
        <begin position="1786"/>
        <end position="1835"/>
    </location>
</feature>
<accession>A0ABR2L925</accession>
<evidence type="ECO:0000256" key="1">
    <source>
        <dbReference type="SAM" id="MobiDB-lite"/>
    </source>
</evidence>
<feature type="compositionally biased region" description="Basic and acidic residues" evidence="1">
    <location>
        <begin position="1854"/>
        <end position="1864"/>
    </location>
</feature>
<sequence>MRTKSSAAKESNARVTLNDIPPLTSQQQIETIMTNIISFFQQDIDIVILELPEEPQYFSSTPEPDYIPTEDESRNITTYTKKGKKSMFQYLASHPDLCRVAVKQIPWSHFKSNKRKNFYYQLLQIAFYADSLNLYKLTIVDTNSPPPKSSRKNHAVPLLQFVENPNRIPGLYVDTAFNTTSFEHTLDYIPTATAFAASPTELFVGKEGGFIRTISLTSTSKIYPHYCLFRPSVSNEAYSLAWIKGYLWILTNTTIYQVNTLISKVWTFVNNKPKDLIPPMCTDGHFFYCLRIRNRTPEIHIFSFNGTDFIHERHIKCNYQIVFQSEHKVIFATDGGLISFLIPKGKEFVFRIFSLANGKWLYDKPADSTLSQAICWCTKPFTNESVIITPKTILFYSKQIQIPRWLLGLPWPKLNSSDAIMNALEMACFHGVNFFKTGPYDEIGPLLSHFINTNNEVGFRLVSMILLREHLDNIKPILQIIADYYTRCETNPIMQRFCCFIFLACSNETTHSVKPNILSMYLEKDNTDLDFIFLYPKGFNFKNTSLSETAIKKLIVYVAERWNDFPIEASYIILNFLQDYCSLMVRKDSYDSILEPISAIFRVISKAVSLIFKNKINPDTFYNSSQFTAWDFLLKAIMLNRNSWPRYSHILVKMLKLGFMSQETEQKNCDKIKDMMNKTLFLLLQILLKSPMKLFDVEFQSIEEFNRLYHHPMNMQYTQIDNAVLNTLNKAYDISTPDEYADYFFKVRRTIVFDYGGDSRVLTDLKLKSLSAKGVLEYLIGGKSEKSQDKKLLYPIQDSTLLHWFFNEFSKSYNHLTIEQNVILSLFFVQFQKKLNKYCCNNIVDKEVWDLKSHLVFPYMLPPALLNQMDVHIPEHSIKKLDPNILGFSFDTIVSIYNKIDKKDHFLKPILKHLPPNTMKPNYSHFSSIETESRRYKSILLWLILATNGYDINYSNYSDAFKIYIWSGSPRIVEAVMKGVLIAESKKNSNLHVLFDFIISLIKNYIYRLRNFFLLQSDPTDSLISLFVIIEYLKKMFVSKSGLFRGYLENVAKKCKRSKAVAIFAILNNYLEVVRKGVKIHFYSGDMIEVDGIVEDYYSNTVLVDGIQYDLSTCTKIWCKSQEKVDFPSDVNLKTFENLFKNTEYVEGKEDHLNVFKYASLITFLKHKKFYKLLSHHLKKHFTSLPIYHSFEPETVLSDFFLFLSFNTRLSKFSSFSFVDFEEKKIENPISPALQTFLSSNKTPNMTDEKGVINDDENNDDEVIEGMLMTMEKAGNFVSSPIHRLCHLKVTFFLLPSEPNKQKPSISIVVHGISRTNSMALKSEPIDIKSDPDNSVLIEIEFNPSSSTFSVFIDEELENETAISPAISSLYMTINLLPSSLVEYKITYDNKIKDIDEFPKCFNLKNSKVKLMTIANPPVPLPLSESSIYNQFCFKESSKYLVDCFTQLVKMQIIHISSCNAKSRSNKDKGNENEDKKSKKKRRKNQEGEKETKSKKKKNKNKEEDKEKETYKMKPILLMHVLAMCNSFPNDETLDFAELRKTNLFHNLGHDSNSFVNTFITDKCDEINLTKYVSAVEQLTKPFTKRIVSTTNNSAFFLKSEDPFTLYNCYLFCESQPPKNVGLRGETFDLKKPIAVIPHSNFHGTIIDALLYIRHLIALFVLKDNYDFSPIHDLIDKITKRNESSLKPLFVPLLELMALLAPSPKSINVASFLIKESSIYKEKDVHTFLNEFMPSFAPNNLEPQKYTLTLPASIYLPNADLVYLTVTTKSKKSHELVIEKVCSSSSSKPIKMQNPSPSTPLPSVSTSSQMRSLSPAPRPNGSSSSRNSSSLYVSRKTHRLAKTNISYISSFIDKKDRSEKSENTKKKKGKNKDKDKEKSDSDDSDNYYNDSDSQNDTKQKGHKRSKREKSDRKIRKLKNEKSDRSYNSVNNDFAENSDNSDDNDPESSLHITTDDGSFHLIGYNNIKIKSPTDAHEEIEIHVYAIDLESIPKNLDNWRPNHSHQILCSIAKGQQLTEEVYSLMPLSTIFSYQVASFILSVIRNGKSSLFRFNSHLIYANSQDSRFSFNMSEKSAMRATVMAIPTQLSAMQMGSLAKTRMNTLDNIVSLSPNSFNNIRAMNGQIQTQNQNQNQNQSQPINAHTCSNDSNESSIRSNGSLGSREIASMADVIHDDNDNSPLYFSFCTKITEKENQSWQRVFYLRENNLSLIDNLDPDLIRILPEFSQYPMGIRMIKQQLEKNLKFTKSSKAVAEWLQNYVQKMPNFAVLMFVEFAIGKWGTRALQCDFPNEIFVYYTSRASVIESIQEEHLVIIGHFNSEEDFRIKFMRTIQDYNDYLYNSTSV</sequence>
<feature type="compositionally biased region" description="Basic residues" evidence="1">
    <location>
        <begin position="1900"/>
        <end position="1916"/>
    </location>
</feature>
<organism evidence="2 3">
    <name type="scientific">Tritrichomonas musculus</name>
    <dbReference type="NCBI Taxonomy" id="1915356"/>
    <lineage>
        <taxon>Eukaryota</taxon>
        <taxon>Metamonada</taxon>
        <taxon>Parabasalia</taxon>
        <taxon>Tritrichomonadida</taxon>
        <taxon>Tritrichomonadidae</taxon>
        <taxon>Tritrichomonas</taxon>
    </lineage>
</organism>
<evidence type="ECO:0000313" key="3">
    <source>
        <dbReference type="Proteomes" id="UP001470230"/>
    </source>
</evidence>
<keyword evidence="3" id="KW-1185">Reference proteome</keyword>
<dbReference type="Proteomes" id="UP001470230">
    <property type="component" value="Unassembled WGS sequence"/>
</dbReference>
<feature type="region of interest" description="Disordered" evidence="1">
    <location>
        <begin position="1462"/>
        <end position="1508"/>
    </location>
</feature>
<feature type="region of interest" description="Disordered" evidence="1">
    <location>
        <begin position="2126"/>
        <end position="2157"/>
    </location>
</feature>
<gene>
    <name evidence="2" type="ORF">M9Y10_002049</name>
</gene>
<feature type="compositionally biased region" description="Basic and acidic residues" evidence="1">
    <location>
        <begin position="1872"/>
        <end position="1881"/>
    </location>
</feature>
<feature type="compositionally biased region" description="Basic and acidic residues" evidence="1">
    <location>
        <begin position="1465"/>
        <end position="1477"/>
    </location>
</feature>
<feature type="compositionally biased region" description="Polar residues" evidence="1">
    <location>
        <begin position="2141"/>
        <end position="2157"/>
    </location>
</feature>
<feature type="compositionally biased region" description="Low complexity" evidence="1">
    <location>
        <begin position="1886"/>
        <end position="1896"/>
    </location>
</feature>
<feature type="compositionally biased region" description="Low complexity" evidence="1">
    <location>
        <begin position="1819"/>
        <end position="1830"/>
    </location>
</feature>